<dbReference type="PANTHER" id="PTHR15871">
    <property type="entry name" value="PH DOMAIN-CONTAINING PROTEIN"/>
    <property type="match status" value="1"/>
</dbReference>
<dbReference type="SUPFAM" id="SSF50729">
    <property type="entry name" value="PH domain-like"/>
    <property type="match status" value="1"/>
</dbReference>
<reference evidence="3 4" key="1">
    <citation type="submission" date="2024-06" db="EMBL/GenBank/DDBJ databases">
        <authorList>
            <person name="Pan Q."/>
            <person name="Wen M."/>
            <person name="Jouanno E."/>
            <person name="Zahm M."/>
            <person name="Klopp C."/>
            <person name="Cabau C."/>
            <person name="Louis A."/>
            <person name="Berthelot C."/>
            <person name="Parey E."/>
            <person name="Roest Crollius H."/>
            <person name="Montfort J."/>
            <person name="Robinson-Rechavi M."/>
            <person name="Bouchez O."/>
            <person name="Lampietro C."/>
            <person name="Lopez Roques C."/>
            <person name="Donnadieu C."/>
            <person name="Postlethwait J."/>
            <person name="Bobe J."/>
            <person name="Verreycken H."/>
            <person name="Guiguen Y."/>
        </authorList>
    </citation>
    <scope>NUCLEOTIDE SEQUENCE [LARGE SCALE GENOMIC DNA]</scope>
    <source>
        <strain evidence="3">Up_M1</strain>
        <tissue evidence="3">Testis</tissue>
    </source>
</reference>
<feature type="compositionally biased region" description="Basic residues" evidence="1">
    <location>
        <begin position="150"/>
        <end position="165"/>
    </location>
</feature>
<dbReference type="Gene3D" id="2.30.29.30">
    <property type="entry name" value="Pleckstrin-homology domain (PH domain)/Phosphotyrosine-binding domain (PTB)"/>
    <property type="match status" value="1"/>
</dbReference>
<feature type="compositionally biased region" description="Basic and acidic residues" evidence="1">
    <location>
        <begin position="15"/>
        <end position="24"/>
    </location>
</feature>
<dbReference type="InterPro" id="IPR011993">
    <property type="entry name" value="PH-like_dom_sf"/>
</dbReference>
<keyword evidence="4" id="KW-1185">Reference proteome</keyword>
<feature type="domain" description="PH" evidence="2">
    <location>
        <begin position="24"/>
        <end position="127"/>
    </location>
</feature>
<comment type="caution">
    <text evidence="3">The sequence shown here is derived from an EMBL/GenBank/DDBJ whole genome shotgun (WGS) entry which is preliminary data.</text>
</comment>
<feature type="compositionally biased region" description="Low complexity" evidence="1">
    <location>
        <begin position="316"/>
        <end position="325"/>
    </location>
</feature>
<dbReference type="Pfam" id="PF00169">
    <property type="entry name" value="PH"/>
    <property type="match status" value="1"/>
</dbReference>
<dbReference type="SMART" id="SM00233">
    <property type="entry name" value="PH"/>
    <property type="match status" value="1"/>
</dbReference>
<proteinExistence type="predicted"/>
<feature type="compositionally biased region" description="Acidic residues" evidence="1">
    <location>
        <begin position="486"/>
        <end position="495"/>
    </location>
</feature>
<dbReference type="AlphaFoldDB" id="A0ABD0Y4F1"/>
<organism evidence="3 4">
    <name type="scientific">Umbra pygmaea</name>
    <name type="common">Eastern mudminnow</name>
    <dbReference type="NCBI Taxonomy" id="75934"/>
    <lineage>
        <taxon>Eukaryota</taxon>
        <taxon>Metazoa</taxon>
        <taxon>Chordata</taxon>
        <taxon>Craniata</taxon>
        <taxon>Vertebrata</taxon>
        <taxon>Euteleostomi</taxon>
        <taxon>Actinopterygii</taxon>
        <taxon>Neopterygii</taxon>
        <taxon>Teleostei</taxon>
        <taxon>Protacanthopterygii</taxon>
        <taxon>Esociformes</taxon>
        <taxon>Umbridae</taxon>
        <taxon>Umbra</taxon>
    </lineage>
</organism>
<feature type="compositionally biased region" description="Acidic residues" evidence="1">
    <location>
        <begin position="514"/>
        <end position="523"/>
    </location>
</feature>
<dbReference type="PROSITE" id="PS50003">
    <property type="entry name" value="PH_DOMAIN"/>
    <property type="match status" value="1"/>
</dbReference>
<protein>
    <recommendedName>
        <fullName evidence="2">PH domain-containing protein</fullName>
    </recommendedName>
</protein>
<dbReference type="Proteomes" id="UP001557470">
    <property type="component" value="Unassembled WGS sequence"/>
</dbReference>
<evidence type="ECO:0000313" key="4">
    <source>
        <dbReference type="Proteomes" id="UP001557470"/>
    </source>
</evidence>
<evidence type="ECO:0000313" key="3">
    <source>
        <dbReference type="EMBL" id="KAL1007512.1"/>
    </source>
</evidence>
<feature type="compositionally biased region" description="Polar residues" evidence="1">
    <location>
        <begin position="212"/>
        <end position="230"/>
    </location>
</feature>
<feature type="region of interest" description="Disordered" evidence="1">
    <location>
        <begin position="145"/>
        <end position="165"/>
    </location>
</feature>
<feature type="compositionally biased region" description="Low complexity" evidence="1">
    <location>
        <begin position="433"/>
        <end position="444"/>
    </location>
</feature>
<feature type="region of interest" description="Disordered" evidence="1">
    <location>
        <begin position="1"/>
        <end position="26"/>
    </location>
</feature>
<dbReference type="PANTHER" id="PTHR15871:SF2">
    <property type="entry name" value="PLECKSTRIN HOMOLOGY DOMAIN-CONTAINING FAMILY O MEMBER 2"/>
    <property type="match status" value="1"/>
</dbReference>
<evidence type="ECO:0000259" key="2">
    <source>
        <dbReference type="PROSITE" id="PS50003"/>
    </source>
</evidence>
<accession>A0ABD0Y4F1</accession>
<dbReference type="InterPro" id="IPR001849">
    <property type="entry name" value="PH_domain"/>
</dbReference>
<dbReference type="InterPro" id="IPR043448">
    <property type="entry name" value="PKHO1/2"/>
</dbReference>
<feature type="compositionally biased region" description="Acidic residues" evidence="1">
    <location>
        <begin position="400"/>
        <end position="409"/>
    </location>
</feature>
<evidence type="ECO:0000256" key="1">
    <source>
        <dbReference type="SAM" id="MobiDB-lite"/>
    </source>
</evidence>
<sequence>MEDEVKEDSIVSTEEPAKPKETKSQWKSGWVKKASGRFLASYKDRYIEVEKTGIVVYENEDLATCLERLDLENYDKCHELKTAFKKKNRLVLIRAAKSGNKVHDVKFQAQNPEEKEAWIKALSDCISRAKNKIFDEVKVDDSSNLEHVTRSRPKANRNRRPPTRTHMKEVANVSSDGILRLDLDVVDASTPNGTHHITADGTEPTVKPPMQPTSNQAPEEALTPQTSDQVLATKEEPRPQKVLKPPMPPSKDAKSATVGWDDVPEESSTGSCPEKKVLKPPMPPSKGAKPTVSADDQAPGETSPDKKVIHPPMPPSKVAKPSAPAGDPPNGDKSREGNPEDCSNSGVESAPPRPADDLAKGSQSSLLPAPTPPHKDKKPTQTGLENVSAEPGGPEKEPKEDDDGEGNDEESSKSMPGALESGIPPGAKTDLESSSSQITITMTTLEAETPVTDHPEVTDTNFYLSPNKKRAREEEKSVDSGQHSNDDDEGSEDGDNLAASTAALMGSLAGLDTLMDESEDGDTPDSLGLEVEDPPSTSQSPRDKALSLDSTVLQKTVSQAACRPAIPLKPVTKFKSASMNDLLSEPQMSEDVTTAGSLQDDDVTNLKNEVALEMEKTKKLLGSIVPKGSAGVPEDGSPEELLARAMEKLRKADEFLREAENMKESQYSKNMAKRISW</sequence>
<gene>
    <name evidence="3" type="ORF">UPYG_G00087790</name>
</gene>
<dbReference type="EMBL" id="JAGEUA010000002">
    <property type="protein sequence ID" value="KAL1007512.1"/>
    <property type="molecule type" value="Genomic_DNA"/>
</dbReference>
<name>A0ABD0Y4F1_UMBPY</name>
<feature type="region of interest" description="Disordered" evidence="1">
    <location>
        <begin position="190"/>
        <end position="546"/>
    </location>
</feature>